<keyword evidence="5 7" id="KW-0503">Monooxygenase</keyword>
<dbReference type="InterPro" id="IPR001128">
    <property type="entry name" value="Cyt_P450"/>
</dbReference>
<comment type="caution">
    <text evidence="9">The sequence shown here is derived from an EMBL/GenBank/DDBJ whole genome shotgun (WGS) entry which is preliminary data.</text>
</comment>
<dbReference type="PRINTS" id="PR00465">
    <property type="entry name" value="EP450IV"/>
</dbReference>
<dbReference type="GO" id="GO:0016705">
    <property type="term" value="F:oxidoreductase activity, acting on paired donors, with incorporation or reduction of molecular oxygen"/>
    <property type="evidence" value="ECO:0007669"/>
    <property type="project" value="InterPro"/>
</dbReference>
<accession>A0AAN7AJZ3</accession>
<evidence type="ECO:0000256" key="1">
    <source>
        <dbReference type="ARBA" id="ARBA00001971"/>
    </source>
</evidence>
<evidence type="ECO:0000256" key="8">
    <source>
        <dbReference type="SAM" id="MobiDB-lite"/>
    </source>
</evidence>
<keyword evidence="7" id="KW-0560">Oxidoreductase</keyword>
<organism evidence="9 10">
    <name type="scientific">Podospora australis</name>
    <dbReference type="NCBI Taxonomy" id="1536484"/>
    <lineage>
        <taxon>Eukaryota</taxon>
        <taxon>Fungi</taxon>
        <taxon>Dikarya</taxon>
        <taxon>Ascomycota</taxon>
        <taxon>Pezizomycotina</taxon>
        <taxon>Sordariomycetes</taxon>
        <taxon>Sordariomycetidae</taxon>
        <taxon>Sordariales</taxon>
        <taxon>Podosporaceae</taxon>
        <taxon>Podospora</taxon>
    </lineage>
</organism>
<evidence type="ECO:0000256" key="3">
    <source>
        <dbReference type="ARBA" id="ARBA00022723"/>
    </source>
</evidence>
<dbReference type="InterPro" id="IPR002403">
    <property type="entry name" value="Cyt_P450_E_grp-IV"/>
</dbReference>
<dbReference type="Proteomes" id="UP001302126">
    <property type="component" value="Unassembled WGS sequence"/>
</dbReference>
<dbReference type="Gene3D" id="1.10.630.10">
    <property type="entry name" value="Cytochrome P450"/>
    <property type="match status" value="1"/>
</dbReference>
<name>A0AAN7AJZ3_9PEZI</name>
<dbReference type="InterPro" id="IPR053007">
    <property type="entry name" value="CYP450_monoxygenase_sec-met"/>
</dbReference>
<feature type="binding site" description="axial binding residue" evidence="6">
    <location>
        <position position="442"/>
    </location>
    <ligand>
        <name>heme</name>
        <dbReference type="ChEBI" id="CHEBI:30413"/>
    </ligand>
    <ligandPart>
        <name>Fe</name>
        <dbReference type="ChEBI" id="CHEBI:18248"/>
    </ligandPart>
</feature>
<evidence type="ECO:0000256" key="5">
    <source>
        <dbReference type="ARBA" id="ARBA00023033"/>
    </source>
</evidence>
<keyword evidence="6 7" id="KW-0349">Heme</keyword>
<evidence type="ECO:0000256" key="7">
    <source>
        <dbReference type="RuleBase" id="RU000461"/>
    </source>
</evidence>
<dbReference type="SUPFAM" id="SSF48264">
    <property type="entry name" value="Cytochrome P450"/>
    <property type="match status" value="1"/>
</dbReference>
<sequence length="532" mass="58773">MSLTFLFGALAGAATLILALHKLLQNYHDPREPPLAPQSIPFIGHLVGMSRRSFNYHADLARKVVGAPIYTMSLPGQKMYIATSSELVQAVQKQHKILAFAPLAAKFVVKICGMSQEGDSMIKKNLSGDEGNESLWLAAESHIHNTLKPGANLDDMNHSMIEEVVRELNELQPGPGKLAKIGMYHWLKGVITTATTRSVYGPMNPYDDKDIADAFWDFQEGIVALLLGILPTLTARKPTAAREKVVKAFVKYYQAGGHKQASTYARGRYELPSSYGMSVDDIARAEVSGSVAIMVNTAPATFWTLLLIHSHPGLLEEIRKEIDACTEITTDSHGKITKSLDITTLKTSCPLLLSTYQEVLRYRTMGVSIREVLSDTVVSGYLLKKGAMLQMPARVLHTDPNNWGPTVDEFDPRRFLPSSSDNKNRPRKDTCYRPFGGGKTLCPGRHFATNEVLAAVSLAVARFDMKPVKGKWELPSAHNTSAATVIMEPDFDLDVEVATRKGFEDVTKWDVTLKKSDAFFALVTEDQEFSEK</sequence>
<dbReference type="InterPro" id="IPR036396">
    <property type="entry name" value="Cyt_P450_sf"/>
</dbReference>
<evidence type="ECO:0000256" key="4">
    <source>
        <dbReference type="ARBA" id="ARBA00023004"/>
    </source>
</evidence>
<evidence type="ECO:0000313" key="10">
    <source>
        <dbReference type="Proteomes" id="UP001302126"/>
    </source>
</evidence>
<dbReference type="Pfam" id="PF00067">
    <property type="entry name" value="p450"/>
    <property type="match status" value="1"/>
</dbReference>
<keyword evidence="4 6" id="KW-0408">Iron</keyword>
<reference evidence="9" key="2">
    <citation type="submission" date="2023-05" db="EMBL/GenBank/DDBJ databases">
        <authorList>
            <consortium name="Lawrence Berkeley National Laboratory"/>
            <person name="Steindorff A."/>
            <person name="Hensen N."/>
            <person name="Bonometti L."/>
            <person name="Westerberg I."/>
            <person name="Brannstrom I.O."/>
            <person name="Guillou S."/>
            <person name="Cros-Aarteil S."/>
            <person name="Calhoun S."/>
            <person name="Haridas S."/>
            <person name="Kuo A."/>
            <person name="Mondo S."/>
            <person name="Pangilinan J."/>
            <person name="Riley R."/>
            <person name="Labutti K."/>
            <person name="Andreopoulos B."/>
            <person name="Lipzen A."/>
            <person name="Chen C."/>
            <person name="Yanf M."/>
            <person name="Daum C."/>
            <person name="Ng V."/>
            <person name="Clum A."/>
            <person name="Ohm R."/>
            <person name="Martin F."/>
            <person name="Silar P."/>
            <person name="Natvig D."/>
            <person name="Lalanne C."/>
            <person name="Gautier V."/>
            <person name="Ament-Velasquez S.L."/>
            <person name="Kruys A."/>
            <person name="Hutchinson M.I."/>
            <person name="Powell A.J."/>
            <person name="Barry K."/>
            <person name="Miller A.N."/>
            <person name="Grigoriev I.V."/>
            <person name="Debuchy R."/>
            <person name="Gladieux P."/>
            <person name="Thoren M.H."/>
            <person name="Johannesson H."/>
        </authorList>
    </citation>
    <scope>NUCLEOTIDE SEQUENCE</scope>
    <source>
        <strain evidence="9">PSN309</strain>
    </source>
</reference>
<reference evidence="9" key="1">
    <citation type="journal article" date="2023" name="Mol. Phylogenet. Evol.">
        <title>Genome-scale phylogeny and comparative genomics of the fungal order Sordariales.</title>
        <authorList>
            <person name="Hensen N."/>
            <person name="Bonometti L."/>
            <person name="Westerberg I."/>
            <person name="Brannstrom I.O."/>
            <person name="Guillou S."/>
            <person name="Cros-Aarteil S."/>
            <person name="Calhoun S."/>
            <person name="Haridas S."/>
            <person name="Kuo A."/>
            <person name="Mondo S."/>
            <person name="Pangilinan J."/>
            <person name="Riley R."/>
            <person name="LaButti K."/>
            <person name="Andreopoulos B."/>
            <person name="Lipzen A."/>
            <person name="Chen C."/>
            <person name="Yan M."/>
            <person name="Daum C."/>
            <person name="Ng V."/>
            <person name="Clum A."/>
            <person name="Steindorff A."/>
            <person name="Ohm R.A."/>
            <person name="Martin F."/>
            <person name="Silar P."/>
            <person name="Natvig D.O."/>
            <person name="Lalanne C."/>
            <person name="Gautier V."/>
            <person name="Ament-Velasquez S.L."/>
            <person name="Kruys A."/>
            <person name="Hutchinson M.I."/>
            <person name="Powell A.J."/>
            <person name="Barry K."/>
            <person name="Miller A.N."/>
            <person name="Grigoriev I.V."/>
            <person name="Debuchy R."/>
            <person name="Gladieux P."/>
            <person name="Hiltunen Thoren M."/>
            <person name="Johannesson H."/>
        </authorList>
    </citation>
    <scope>NUCLEOTIDE SEQUENCE</scope>
    <source>
        <strain evidence="9">PSN309</strain>
    </source>
</reference>
<dbReference type="GO" id="GO:0020037">
    <property type="term" value="F:heme binding"/>
    <property type="evidence" value="ECO:0007669"/>
    <property type="project" value="InterPro"/>
</dbReference>
<dbReference type="EMBL" id="MU864375">
    <property type="protein sequence ID" value="KAK4189459.1"/>
    <property type="molecule type" value="Genomic_DNA"/>
</dbReference>
<dbReference type="GO" id="GO:0004497">
    <property type="term" value="F:monooxygenase activity"/>
    <property type="evidence" value="ECO:0007669"/>
    <property type="project" value="UniProtKB-KW"/>
</dbReference>
<dbReference type="AlphaFoldDB" id="A0AAN7AJZ3"/>
<evidence type="ECO:0000256" key="2">
    <source>
        <dbReference type="ARBA" id="ARBA00010617"/>
    </source>
</evidence>
<dbReference type="CDD" id="cd11040">
    <property type="entry name" value="CYP7_CYP8-like"/>
    <property type="match status" value="1"/>
</dbReference>
<keyword evidence="10" id="KW-1185">Reference proteome</keyword>
<gene>
    <name evidence="9" type="ORF">QBC35DRAFT_141545</name>
</gene>
<dbReference type="PANTHER" id="PTHR47582">
    <property type="entry name" value="P450, PUTATIVE (EUROFUNG)-RELATED"/>
    <property type="match status" value="1"/>
</dbReference>
<feature type="region of interest" description="Disordered" evidence="8">
    <location>
        <begin position="407"/>
        <end position="429"/>
    </location>
</feature>
<comment type="cofactor">
    <cofactor evidence="1 6">
        <name>heme</name>
        <dbReference type="ChEBI" id="CHEBI:30413"/>
    </cofactor>
</comment>
<evidence type="ECO:0000313" key="9">
    <source>
        <dbReference type="EMBL" id="KAK4189459.1"/>
    </source>
</evidence>
<protein>
    <submittedName>
        <fullName evidence="9">Cytochrome P450</fullName>
    </submittedName>
</protein>
<evidence type="ECO:0000256" key="6">
    <source>
        <dbReference type="PIRSR" id="PIRSR602403-1"/>
    </source>
</evidence>
<proteinExistence type="inferred from homology"/>
<dbReference type="GO" id="GO:0005506">
    <property type="term" value="F:iron ion binding"/>
    <property type="evidence" value="ECO:0007669"/>
    <property type="project" value="InterPro"/>
</dbReference>
<dbReference type="InterPro" id="IPR017972">
    <property type="entry name" value="Cyt_P450_CS"/>
</dbReference>
<dbReference type="PANTHER" id="PTHR47582:SF1">
    <property type="entry name" value="P450, PUTATIVE (EUROFUNG)-RELATED"/>
    <property type="match status" value="1"/>
</dbReference>
<keyword evidence="3 6" id="KW-0479">Metal-binding</keyword>
<dbReference type="PROSITE" id="PS00086">
    <property type="entry name" value="CYTOCHROME_P450"/>
    <property type="match status" value="1"/>
</dbReference>
<comment type="similarity">
    <text evidence="2 7">Belongs to the cytochrome P450 family.</text>
</comment>